<sequence>MHHMQIEKASYLVWRERLLAAHDDIDDVTLEDTLSGISDLPEMIAETLRSALEDEAIAESIKTRLETLRVRASRFQNRAQSKRAACLKIMRECEISSLRQPDLTASVRNSPPGVDIVDEAALPERFLIAQPAKIDRRAILTALKSDEAIPGAKLRDATFCLSVRV</sequence>
<protein>
    <submittedName>
        <fullName evidence="1">Siphovirus Gp157 family protein</fullName>
    </submittedName>
</protein>
<dbReference type="Proteomes" id="UP001354971">
    <property type="component" value="Unassembled WGS sequence"/>
</dbReference>
<keyword evidence="2" id="KW-1185">Reference proteome</keyword>
<dbReference type="Pfam" id="PF05565">
    <property type="entry name" value="Sipho_Gp157"/>
    <property type="match status" value="1"/>
</dbReference>
<dbReference type="EMBL" id="JAZDRP010000003">
    <property type="protein sequence ID" value="MEE2525850.1"/>
    <property type="molecule type" value="Genomic_DNA"/>
</dbReference>
<dbReference type="InterPro" id="IPR008840">
    <property type="entry name" value="Sipho_Gp157"/>
</dbReference>
<proteinExistence type="predicted"/>
<name>A0ABU7LPK5_9PROT</name>
<comment type="caution">
    <text evidence="1">The sequence shown here is derived from an EMBL/GenBank/DDBJ whole genome shotgun (WGS) entry which is preliminary data.</text>
</comment>
<accession>A0ABU7LPK5</accession>
<organism evidence="1 2">
    <name type="scientific">Hyphobacterium lacteum</name>
    <dbReference type="NCBI Taxonomy" id="3116575"/>
    <lineage>
        <taxon>Bacteria</taxon>
        <taxon>Pseudomonadati</taxon>
        <taxon>Pseudomonadota</taxon>
        <taxon>Alphaproteobacteria</taxon>
        <taxon>Maricaulales</taxon>
        <taxon>Maricaulaceae</taxon>
        <taxon>Hyphobacterium</taxon>
    </lineage>
</organism>
<dbReference type="RefSeq" id="WP_330198512.1">
    <property type="nucleotide sequence ID" value="NZ_JAZDRP010000003.1"/>
</dbReference>
<gene>
    <name evidence="1" type="ORF">V0U79_05685</name>
</gene>
<evidence type="ECO:0000313" key="1">
    <source>
        <dbReference type="EMBL" id="MEE2525850.1"/>
    </source>
</evidence>
<reference evidence="1 2" key="1">
    <citation type="submission" date="2024-01" db="EMBL/GenBank/DDBJ databases">
        <title>Hyphobacterium bacterium isolated from marine sediment.</title>
        <authorList>
            <person name="Zhao S."/>
        </authorList>
    </citation>
    <scope>NUCLEOTIDE SEQUENCE [LARGE SCALE GENOMIC DNA]</scope>
    <source>
        <strain evidence="2">HN65</strain>
    </source>
</reference>
<evidence type="ECO:0000313" key="2">
    <source>
        <dbReference type="Proteomes" id="UP001354971"/>
    </source>
</evidence>